<dbReference type="NCBIfam" id="NF040585">
    <property type="entry name" value="SjiA_fam_FXSXX"/>
    <property type="match status" value="1"/>
</dbReference>
<dbReference type="EMBL" id="JADPRT010000015">
    <property type="protein sequence ID" value="MBF9072159.1"/>
    <property type="molecule type" value="Genomic_DNA"/>
</dbReference>
<feature type="compositionally biased region" description="Basic and acidic residues" evidence="1">
    <location>
        <begin position="1"/>
        <end position="11"/>
    </location>
</feature>
<dbReference type="RefSeq" id="WP_196197334.1">
    <property type="nucleotide sequence ID" value="NZ_JADPRT010000015.1"/>
</dbReference>
<keyword evidence="4" id="KW-1185">Reference proteome</keyword>
<evidence type="ECO:0000313" key="4">
    <source>
        <dbReference type="Proteomes" id="UP000657385"/>
    </source>
</evidence>
<dbReference type="AlphaFoldDB" id="A0A931B852"/>
<organism evidence="3 4">
    <name type="scientific">Streptacidiphilus fuscans</name>
    <dbReference type="NCBI Taxonomy" id="2789292"/>
    <lineage>
        <taxon>Bacteria</taxon>
        <taxon>Bacillati</taxon>
        <taxon>Actinomycetota</taxon>
        <taxon>Actinomycetes</taxon>
        <taxon>Kitasatosporales</taxon>
        <taxon>Streptomycetaceae</taxon>
        <taxon>Streptacidiphilus</taxon>
    </lineage>
</organism>
<proteinExistence type="predicted"/>
<sequence>MTASRDNKSRATEAVSSADDAQSIRPVPVRLAKRGGAAHSMMLSRVLPDNGVSRLDVAAFNSSI</sequence>
<gene>
    <name evidence="2" type="ORF">I2501_29450</name>
    <name evidence="3" type="ORF">I2501_33640</name>
</gene>
<accession>A0A931B852</accession>
<comment type="caution">
    <text evidence="3">The sequence shown here is derived from an EMBL/GenBank/DDBJ whole genome shotgun (WGS) entry which is preliminary data.</text>
</comment>
<evidence type="ECO:0000313" key="2">
    <source>
        <dbReference type="EMBL" id="MBF9072159.1"/>
    </source>
</evidence>
<evidence type="ECO:0000313" key="3">
    <source>
        <dbReference type="EMBL" id="MBF9072970.1"/>
    </source>
</evidence>
<name>A0A931B852_9ACTN</name>
<reference evidence="3" key="1">
    <citation type="submission" date="2020-11" db="EMBL/GenBank/DDBJ databases">
        <title>Isolation and identification of active actinomycetes.</title>
        <authorList>
            <person name="Yu B."/>
        </authorList>
    </citation>
    <scope>NUCLEOTIDE SEQUENCE</scope>
    <source>
        <strain evidence="3">NEAU-YB345</strain>
    </source>
</reference>
<dbReference type="Proteomes" id="UP000657385">
    <property type="component" value="Unassembled WGS sequence"/>
</dbReference>
<protein>
    <recommendedName>
        <fullName evidence="5">FXSXX-COOH protein</fullName>
    </recommendedName>
</protein>
<feature type="region of interest" description="Disordered" evidence="1">
    <location>
        <begin position="1"/>
        <end position="22"/>
    </location>
</feature>
<evidence type="ECO:0000256" key="1">
    <source>
        <dbReference type="SAM" id="MobiDB-lite"/>
    </source>
</evidence>
<evidence type="ECO:0008006" key="5">
    <source>
        <dbReference type="Google" id="ProtNLM"/>
    </source>
</evidence>
<dbReference type="EMBL" id="JADPRT010000019">
    <property type="protein sequence ID" value="MBF9072970.1"/>
    <property type="molecule type" value="Genomic_DNA"/>
</dbReference>